<dbReference type="InterPro" id="IPR049874">
    <property type="entry name" value="ROK_cs"/>
</dbReference>
<dbReference type="InterPro" id="IPR043129">
    <property type="entry name" value="ATPase_NBD"/>
</dbReference>
<organism evidence="4 5">
    <name type="scientific">Pullulanibacillus pueri</name>
    <dbReference type="NCBI Taxonomy" id="1437324"/>
    <lineage>
        <taxon>Bacteria</taxon>
        <taxon>Bacillati</taxon>
        <taxon>Bacillota</taxon>
        <taxon>Bacilli</taxon>
        <taxon>Bacillales</taxon>
        <taxon>Sporolactobacillaceae</taxon>
        <taxon>Pullulanibacillus</taxon>
    </lineage>
</organism>
<dbReference type="GO" id="GO:0042732">
    <property type="term" value="P:D-xylose metabolic process"/>
    <property type="evidence" value="ECO:0007669"/>
    <property type="project" value="UniProtKB-KW"/>
</dbReference>
<protein>
    <submittedName>
        <fullName evidence="4">Xylose repressor</fullName>
    </submittedName>
</protein>
<evidence type="ECO:0000313" key="4">
    <source>
        <dbReference type="EMBL" id="GGH76204.1"/>
    </source>
</evidence>
<reference evidence="4" key="2">
    <citation type="submission" date="2020-09" db="EMBL/GenBank/DDBJ databases">
        <authorList>
            <person name="Sun Q."/>
            <person name="Zhou Y."/>
        </authorList>
    </citation>
    <scope>NUCLEOTIDE SEQUENCE</scope>
    <source>
        <strain evidence="4">CGMCC 1.12777</strain>
    </source>
</reference>
<evidence type="ECO:0000313" key="5">
    <source>
        <dbReference type="Proteomes" id="UP000656813"/>
    </source>
</evidence>
<evidence type="ECO:0000256" key="2">
    <source>
        <dbReference type="ARBA" id="ARBA00006479"/>
    </source>
</evidence>
<keyword evidence="3" id="KW-0859">Xylose metabolism</keyword>
<name>A0A8J2ZST3_9BACL</name>
<keyword evidence="5" id="KW-1185">Reference proteome</keyword>
<dbReference type="Proteomes" id="UP000656813">
    <property type="component" value="Unassembled WGS sequence"/>
</dbReference>
<dbReference type="AlphaFoldDB" id="A0A8J2ZST3"/>
<dbReference type="Pfam" id="PF00480">
    <property type="entry name" value="ROK"/>
    <property type="match status" value="1"/>
</dbReference>
<dbReference type="PANTHER" id="PTHR18964:SF149">
    <property type="entry name" value="BIFUNCTIONAL UDP-N-ACETYLGLUCOSAMINE 2-EPIMERASE_N-ACETYLMANNOSAMINE KINASE"/>
    <property type="match status" value="1"/>
</dbReference>
<accession>A0A8J2ZST3</accession>
<dbReference type="RefSeq" id="WP_188495945.1">
    <property type="nucleotide sequence ID" value="NZ_BMFV01000003.1"/>
</dbReference>
<evidence type="ECO:0000256" key="3">
    <source>
        <dbReference type="ARBA" id="ARBA00022629"/>
    </source>
</evidence>
<dbReference type="SUPFAM" id="SSF46785">
    <property type="entry name" value="Winged helix' DNA-binding domain"/>
    <property type="match status" value="1"/>
</dbReference>
<keyword evidence="3" id="KW-0119">Carbohydrate metabolism</keyword>
<proteinExistence type="inferred from homology"/>
<comment type="caution">
    <text evidence="4">The sequence shown here is derived from an EMBL/GenBank/DDBJ whole genome shotgun (WGS) entry which is preliminary data.</text>
</comment>
<dbReference type="PANTHER" id="PTHR18964">
    <property type="entry name" value="ROK (REPRESSOR, ORF, KINASE) FAMILY"/>
    <property type="match status" value="1"/>
</dbReference>
<dbReference type="Gene3D" id="1.10.10.10">
    <property type="entry name" value="Winged helix-like DNA-binding domain superfamily/Winged helix DNA-binding domain"/>
    <property type="match status" value="1"/>
</dbReference>
<sequence length="391" mass="42291">MKTGDLNLVKKINKSIVLTTIQNMAPLSRANISEITGLNKATVSSLVAELIDEALVGETGPGESSGGRRPVMLYFNKKAGFSIGVDLGVNYMLAVLTDLSGTIIYEKQTELEPQTNQEAIFTKLSLLIKDTMDHVPESPYGIIGVGIGVPGITNNEGDVLLAPNLGWGFTDIKGYLAKQFDIPIIIDNEANAGAYGEKLYGSGKTLANFIYTSIGIGIGSGIVIDNSLFRGATGISGEMGHFTINAHGPTCRCGNKGCWELYASEQALLKEAQNLPSLKERKDINLELLIQLAEAGDQDILQLFDLIGEYIGIGFVNIANTFNPQAIILGNRFSLIKKWIFEAINRTIAQRLSVSQETEIKFSERGIYSCALGSAAFVIEAFFSHRKVTVE</sequence>
<comment type="similarity">
    <text evidence="2">Belongs to the ROK (NagC/XylR) family.</text>
</comment>
<dbReference type="SUPFAM" id="SSF53067">
    <property type="entry name" value="Actin-like ATPase domain"/>
    <property type="match status" value="1"/>
</dbReference>
<dbReference type="Gene3D" id="3.30.420.40">
    <property type="match status" value="2"/>
</dbReference>
<dbReference type="InterPro" id="IPR036388">
    <property type="entry name" value="WH-like_DNA-bd_sf"/>
</dbReference>
<reference evidence="4" key="1">
    <citation type="journal article" date="2014" name="Int. J. Syst. Evol. Microbiol.">
        <title>Complete genome sequence of Corynebacterium casei LMG S-19264T (=DSM 44701T), isolated from a smear-ripened cheese.</title>
        <authorList>
            <consortium name="US DOE Joint Genome Institute (JGI-PGF)"/>
            <person name="Walter F."/>
            <person name="Albersmeier A."/>
            <person name="Kalinowski J."/>
            <person name="Ruckert C."/>
        </authorList>
    </citation>
    <scope>NUCLEOTIDE SEQUENCE</scope>
    <source>
        <strain evidence="4">CGMCC 1.12777</strain>
    </source>
</reference>
<dbReference type="InterPro" id="IPR000600">
    <property type="entry name" value="ROK"/>
</dbReference>
<dbReference type="EMBL" id="BMFV01000003">
    <property type="protein sequence ID" value="GGH76204.1"/>
    <property type="molecule type" value="Genomic_DNA"/>
</dbReference>
<evidence type="ECO:0000256" key="1">
    <source>
        <dbReference type="ARBA" id="ARBA00002486"/>
    </source>
</evidence>
<dbReference type="PROSITE" id="PS01125">
    <property type="entry name" value="ROK"/>
    <property type="match status" value="1"/>
</dbReference>
<gene>
    <name evidence="4" type="primary">xylR</name>
    <name evidence="4" type="ORF">GCM10007096_06280</name>
</gene>
<dbReference type="InterPro" id="IPR036390">
    <property type="entry name" value="WH_DNA-bd_sf"/>
</dbReference>
<comment type="function">
    <text evidence="1">Transcriptional repressor of xylose-utilizing enzymes.</text>
</comment>
<dbReference type="CDD" id="cd24076">
    <property type="entry name" value="ASKHA_ATPase_ROK_BsXylR-like"/>
    <property type="match status" value="1"/>
</dbReference>